<name>W1P984_AMBTC</name>
<feature type="coiled-coil region" evidence="1">
    <location>
        <begin position="282"/>
        <end position="309"/>
    </location>
</feature>
<evidence type="ECO:0000256" key="2">
    <source>
        <dbReference type="SAM" id="MobiDB-lite"/>
    </source>
</evidence>
<keyword evidence="5" id="KW-1185">Reference proteome</keyword>
<feature type="domain" description="BRCC36 C-terminal helical" evidence="3">
    <location>
        <begin position="223"/>
        <end position="306"/>
    </location>
</feature>
<dbReference type="Gramene" id="ERN04493">
    <property type="protein sequence ID" value="ERN04493"/>
    <property type="gene ID" value="AMTR_s00081p00064980"/>
</dbReference>
<dbReference type="InterPro" id="IPR040749">
    <property type="entry name" value="BRCC36_C"/>
</dbReference>
<dbReference type="Pfam" id="PF18110">
    <property type="entry name" value="BRCC36_C"/>
    <property type="match status" value="1"/>
</dbReference>
<dbReference type="InterPro" id="IPR050242">
    <property type="entry name" value="JAMM_MPN+_peptidase_M67A"/>
</dbReference>
<evidence type="ECO:0000313" key="5">
    <source>
        <dbReference type="Proteomes" id="UP000017836"/>
    </source>
</evidence>
<evidence type="ECO:0000313" key="4">
    <source>
        <dbReference type="EMBL" id="ERN04493.1"/>
    </source>
</evidence>
<evidence type="ECO:0000259" key="3">
    <source>
        <dbReference type="Pfam" id="PF18110"/>
    </source>
</evidence>
<dbReference type="EMBL" id="KI394223">
    <property type="protein sequence ID" value="ERN04493.1"/>
    <property type="molecule type" value="Genomic_DNA"/>
</dbReference>
<feature type="region of interest" description="Disordered" evidence="2">
    <location>
        <begin position="109"/>
        <end position="147"/>
    </location>
</feature>
<dbReference type="Gene3D" id="3.40.140.10">
    <property type="entry name" value="Cytidine Deaminase, domain 2"/>
    <property type="match status" value="1"/>
</dbReference>
<dbReference type="STRING" id="13333.W1P984"/>
<sequence>MGGDLLARYKVYTNRVLRILRSHNLSRIEEYVVLIYVRTQGMYQLLDAGFIGLIFSCFSEDARKVGRIQVIAFQSLDGKQKHVARLPLQSSPVKSSSVIEVASSRSSSENISSTADSSRAEMAEQGVVDSTMTSRATKGVGRTGSSSELENFFSKDVNYLGRKNSSNNLLGSAEDLDPSDMSASMQEAMHRSNLDMSGAEYVRKEVPLQVVPSSSLLKLDYPLKSYMDLQRILFEEERAAYHQAISQSMRNDKIHPLAFIHHTSTYQASICKLMEYCLCPAISSLQDRLKDNEMRLSLLKEEAATLEEAFNRESGPNLTSPRQLSSPSSRGGRQRDFSASLDLGSTKSISGGVGGRSRKAS</sequence>
<dbReference type="AlphaFoldDB" id="W1P984"/>
<dbReference type="eggNOG" id="KOG1555">
    <property type="taxonomic scope" value="Eukaryota"/>
</dbReference>
<dbReference type="PANTHER" id="PTHR10410">
    <property type="entry name" value="EUKARYOTIC TRANSLATION INITIATION FACTOR 3 -RELATED"/>
    <property type="match status" value="1"/>
</dbReference>
<organism evidence="4 5">
    <name type="scientific">Amborella trichopoda</name>
    <dbReference type="NCBI Taxonomy" id="13333"/>
    <lineage>
        <taxon>Eukaryota</taxon>
        <taxon>Viridiplantae</taxon>
        <taxon>Streptophyta</taxon>
        <taxon>Embryophyta</taxon>
        <taxon>Tracheophyta</taxon>
        <taxon>Spermatophyta</taxon>
        <taxon>Magnoliopsida</taxon>
        <taxon>Amborellales</taxon>
        <taxon>Amborellaceae</taxon>
        <taxon>Amborella</taxon>
    </lineage>
</organism>
<keyword evidence="1" id="KW-0175">Coiled coil</keyword>
<feature type="region of interest" description="Disordered" evidence="2">
    <location>
        <begin position="310"/>
        <end position="361"/>
    </location>
</feature>
<feature type="compositionally biased region" description="Polar residues" evidence="2">
    <location>
        <begin position="314"/>
        <end position="331"/>
    </location>
</feature>
<evidence type="ECO:0000256" key="1">
    <source>
        <dbReference type="SAM" id="Coils"/>
    </source>
</evidence>
<dbReference type="Proteomes" id="UP000017836">
    <property type="component" value="Unassembled WGS sequence"/>
</dbReference>
<protein>
    <recommendedName>
        <fullName evidence="3">BRCC36 C-terminal helical domain-containing protein</fullName>
    </recommendedName>
</protein>
<proteinExistence type="predicted"/>
<reference evidence="5" key="1">
    <citation type="journal article" date="2013" name="Science">
        <title>The Amborella genome and the evolution of flowering plants.</title>
        <authorList>
            <consortium name="Amborella Genome Project"/>
        </authorList>
    </citation>
    <scope>NUCLEOTIDE SEQUENCE [LARGE SCALE GENOMIC DNA]</scope>
</reference>
<accession>W1P984</accession>
<dbReference type="OMA" id="YQASICK"/>
<gene>
    <name evidence="4" type="ORF">AMTR_s00081p00064980</name>
</gene>
<dbReference type="HOGENOM" id="CLU_040976_0_0_1"/>